<keyword evidence="2" id="KW-1185">Reference proteome</keyword>
<dbReference type="EMBL" id="FQZE01000008">
    <property type="protein sequence ID" value="SHI93270.1"/>
    <property type="molecule type" value="Genomic_DNA"/>
</dbReference>
<protein>
    <submittedName>
        <fullName evidence="1">Uncharacterized protein</fullName>
    </submittedName>
</protein>
<accession>A0A1M6F6G7</accession>
<evidence type="ECO:0000313" key="2">
    <source>
        <dbReference type="Proteomes" id="UP000184050"/>
    </source>
</evidence>
<reference evidence="1 2" key="1">
    <citation type="submission" date="2016-11" db="EMBL/GenBank/DDBJ databases">
        <authorList>
            <person name="Jaros S."/>
            <person name="Januszkiewicz K."/>
            <person name="Wedrychowicz H."/>
        </authorList>
    </citation>
    <scope>NUCLEOTIDE SEQUENCE [LARGE SCALE GENOMIC DNA]</scope>
    <source>
        <strain evidence="1 2">DSM 27063</strain>
    </source>
</reference>
<dbReference type="RefSeq" id="WP_073167700.1">
    <property type="nucleotide sequence ID" value="NZ_FQZE01000008.1"/>
</dbReference>
<dbReference type="AlphaFoldDB" id="A0A1M6F6G7"/>
<proteinExistence type="predicted"/>
<gene>
    <name evidence="1" type="ORF">SAMN05444280_10850</name>
</gene>
<dbReference type="Proteomes" id="UP000184050">
    <property type="component" value="Unassembled WGS sequence"/>
</dbReference>
<dbReference type="OrthoDB" id="822178at2"/>
<sequence>MYFFPNCFISPKENIERQVPEWSKVKAQKDGQYWEAEAIAYRVEIGSSYKIGEIQANIFNEYGFLRENLSTGNIDPLIGKQKIPGSRTDTLYSRYITIMADGDVTEDQFIVLEDEDNFIDIQQLDMDKMEMSGIFQVTFVRDANDRITNPSLPDTIRFTEGEFHLKIVNRN</sequence>
<organism evidence="1 2">
    <name type="scientific">Tangfeifania diversioriginum</name>
    <dbReference type="NCBI Taxonomy" id="1168035"/>
    <lineage>
        <taxon>Bacteria</taxon>
        <taxon>Pseudomonadati</taxon>
        <taxon>Bacteroidota</taxon>
        <taxon>Bacteroidia</taxon>
        <taxon>Marinilabiliales</taxon>
        <taxon>Prolixibacteraceae</taxon>
        <taxon>Tangfeifania</taxon>
    </lineage>
</organism>
<name>A0A1M6F6G7_9BACT</name>
<evidence type="ECO:0000313" key="1">
    <source>
        <dbReference type="EMBL" id="SHI93270.1"/>
    </source>
</evidence>